<evidence type="ECO:0000313" key="2">
    <source>
        <dbReference type="Proteomes" id="UP001501563"/>
    </source>
</evidence>
<comment type="caution">
    <text evidence="1">The sequence shown here is derived from an EMBL/GenBank/DDBJ whole genome shotgun (WGS) entry which is preliminary data.</text>
</comment>
<evidence type="ECO:0000313" key="1">
    <source>
        <dbReference type="EMBL" id="GAA3903542.1"/>
    </source>
</evidence>
<accession>A0ABP7LM22</accession>
<name>A0ABP7LM22_9ACTN</name>
<organism evidence="1 2">
    <name type="scientific">Streptomyces lannensis</name>
    <dbReference type="NCBI Taxonomy" id="766498"/>
    <lineage>
        <taxon>Bacteria</taxon>
        <taxon>Bacillati</taxon>
        <taxon>Actinomycetota</taxon>
        <taxon>Actinomycetes</taxon>
        <taxon>Kitasatosporales</taxon>
        <taxon>Streptomycetaceae</taxon>
        <taxon>Streptomyces</taxon>
    </lineage>
</organism>
<gene>
    <name evidence="1" type="ORF">GCM10022207_85870</name>
</gene>
<keyword evidence="2" id="KW-1185">Reference proteome</keyword>
<proteinExistence type="predicted"/>
<dbReference type="EMBL" id="BAAAZA010000053">
    <property type="protein sequence ID" value="GAA3903542.1"/>
    <property type="molecule type" value="Genomic_DNA"/>
</dbReference>
<protein>
    <submittedName>
        <fullName evidence="1">Uncharacterized protein</fullName>
    </submittedName>
</protein>
<reference evidence="2" key="1">
    <citation type="journal article" date="2019" name="Int. J. Syst. Evol. Microbiol.">
        <title>The Global Catalogue of Microorganisms (GCM) 10K type strain sequencing project: providing services to taxonomists for standard genome sequencing and annotation.</title>
        <authorList>
            <consortium name="The Broad Institute Genomics Platform"/>
            <consortium name="The Broad Institute Genome Sequencing Center for Infectious Disease"/>
            <person name="Wu L."/>
            <person name="Ma J."/>
        </authorList>
    </citation>
    <scope>NUCLEOTIDE SEQUENCE [LARGE SCALE GENOMIC DNA]</scope>
    <source>
        <strain evidence="2">JCM 16578</strain>
    </source>
</reference>
<dbReference type="Proteomes" id="UP001501563">
    <property type="component" value="Unassembled WGS sequence"/>
</dbReference>
<sequence length="71" mass="7592">MARASVTGVAFFAPGTRARFGTGVIEVPLRGHPKLRLVLGAARYVRHARDDLADIMSPAFSPCPPTYPAGR</sequence>